<evidence type="ECO:0000256" key="1">
    <source>
        <dbReference type="ARBA" id="ARBA00004418"/>
    </source>
</evidence>
<proteinExistence type="inferred from homology"/>
<dbReference type="CDD" id="cd08503">
    <property type="entry name" value="PBP2_NikA_DppA_OppA_like_17"/>
    <property type="match status" value="1"/>
</dbReference>
<dbReference type="RefSeq" id="WP_207762179.1">
    <property type="nucleotide sequence ID" value="NZ_FYEH01000021.1"/>
</dbReference>
<dbReference type="PANTHER" id="PTHR30290">
    <property type="entry name" value="PERIPLASMIC BINDING COMPONENT OF ABC TRANSPORTER"/>
    <property type="match status" value="1"/>
</dbReference>
<dbReference type="Gene3D" id="3.90.76.10">
    <property type="entry name" value="Dipeptide-binding Protein, Domain 1"/>
    <property type="match status" value="1"/>
</dbReference>
<organism evidence="6 7">
    <name type="scientific">Arboricoccus pini</name>
    <dbReference type="NCBI Taxonomy" id="1963835"/>
    <lineage>
        <taxon>Bacteria</taxon>
        <taxon>Pseudomonadati</taxon>
        <taxon>Pseudomonadota</taxon>
        <taxon>Alphaproteobacteria</taxon>
        <taxon>Geminicoccales</taxon>
        <taxon>Geminicoccaceae</taxon>
        <taxon>Arboricoccus</taxon>
    </lineage>
</organism>
<dbReference type="GO" id="GO:1904680">
    <property type="term" value="F:peptide transmembrane transporter activity"/>
    <property type="evidence" value="ECO:0007669"/>
    <property type="project" value="TreeGrafter"/>
</dbReference>
<evidence type="ECO:0000313" key="6">
    <source>
        <dbReference type="EMBL" id="SNB79390.1"/>
    </source>
</evidence>
<keyword evidence="4" id="KW-0732">Signal</keyword>
<comment type="subcellular location">
    <subcellularLocation>
        <location evidence="1">Periplasm</location>
    </subcellularLocation>
</comment>
<dbReference type="Pfam" id="PF00496">
    <property type="entry name" value="SBP_bac_5"/>
    <property type="match status" value="1"/>
</dbReference>
<dbReference type="SUPFAM" id="SSF53850">
    <property type="entry name" value="Periplasmic binding protein-like II"/>
    <property type="match status" value="1"/>
</dbReference>
<sequence length="520" mass="57167">MRLDRRGFLSSTALVGGAGGLAAGLAPSFLLSDSARAAEPKKGGTLKLGIAGGSSTDSLDPRTLTDSVPTTIVSAITNALVEIDAKGQATPELATSWATADGAKTWVLKLKEGVAFHNGKAFEAEDAVYSINLHRGENTKSPAKSILSGIADIKASGPHELTVTLTEPNADLPYIFSDYHLVIVPKDFTDWAKLIGTGAFKLESFQPGVRASGVRNPDYWKAGRGNVDRFELTVINDGTARLNALISGQIDVMNRIDRKTVQLLQRAPTVAIVRSTSGQHYPFLMLCDRKPFDDNNLRLAVKYGIDRQQMVKTILNGFGTEGNDHPISPANPYYNSELPIRPYDPDKSKYYLKQAGMADFKVTLHTSDAAYAGAPDAAVLYRAQAKKGNVLVDVQRDPADGYWDNIWMKQPFCMSYWMGRPVPDMMFSTAYASDASWNDSYWKRPAFDKMLVEARGITDFDKRKAIYWDLQKMVHEDGGNMIATFADFVDGRGAKVEGFEPHPSYELSNFRIIEKAWLKA</sequence>
<evidence type="ECO:0000256" key="4">
    <source>
        <dbReference type="ARBA" id="ARBA00022729"/>
    </source>
</evidence>
<dbReference type="InterPro" id="IPR039424">
    <property type="entry name" value="SBP_5"/>
</dbReference>
<dbReference type="PANTHER" id="PTHR30290:SF10">
    <property type="entry name" value="PERIPLASMIC OLIGOPEPTIDE-BINDING PROTEIN-RELATED"/>
    <property type="match status" value="1"/>
</dbReference>
<dbReference type="InterPro" id="IPR030678">
    <property type="entry name" value="Peptide/Ni-bd"/>
</dbReference>
<dbReference type="InterPro" id="IPR006311">
    <property type="entry name" value="TAT_signal"/>
</dbReference>
<dbReference type="InterPro" id="IPR000914">
    <property type="entry name" value="SBP_5_dom"/>
</dbReference>
<keyword evidence="7" id="KW-1185">Reference proteome</keyword>
<evidence type="ECO:0000259" key="5">
    <source>
        <dbReference type="Pfam" id="PF00496"/>
    </source>
</evidence>
<accession>A0A212S2L0</accession>
<keyword evidence="3" id="KW-0813">Transport</keyword>
<comment type="similarity">
    <text evidence="2">Belongs to the bacterial solute-binding protein 5 family.</text>
</comment>
<evidence type="ECO:0000256" key="3">
    <source>
        <dbReference type="ARBA" id="ARBA00022448"/>
    </source>
</evidence>
<name>A0A212S2L0_9PROT</name>
<feature type="domain" description="Solute-binding protein family 5" evidence="5">
    <location>
        <begin position="90"/>
        <end position="438"/>
    </location>
</feature>
<dbReference type="PROSITE" id="PS51318">
    <property type="entry name" value="TAT"/>
    <property type="match status" value="1"/>
</dbReference>
<dbReference type="EMBL" id="FYEH01000021">
    <property type="protein sequence ID" value="SNB79390.1"/>
    <property type="molecule type" value="Genomic_DNA"/>
</dbReference>
<dbReference type="GO" id="GO:0043190">
    <property type="term" value="C:ATP-binding cassette (ABC) transporter complex"/>
    <property type="evidence" value="ECO:0007669"/>
    <property type="project" value="InterPro"/>
</dbReference>
<evidence type="ECO:0000313" key="7">
    <source>
        <dbReference type="Proteomes" id="UP000197065"/>
    </source>
</evidence>
<reference evidence="6 7" key="1">
    <citation type="submission" date="2017-06" db="EMBL/GenBank/DDBJ databases">
        <authorList>
            <person name="Kim H.J."/>
            <person name="Triplett B.A."/>
        </authorList>
    </citation>
    <scope>NUCLEOTIDE SEQUENCE [LARGE SCALE GENOMIC DNA]</scope>
    <source>
        <strain evidence="6 7">B29T1</strain>
    </source>
</reference>
<dbReference type="Proteomes" id="UP000197065">
    <property type="component" value="Unassembled WGS sequence"/>
</dbReference>
<dbReference type="Gene3D" id="3.10.105.10">
    <property type="entry name" value="Dipeptide-binding Protein, Domain 3"/>
    <property type="match status" value="1"/>
</dbReference>
<dbReference type="Gene3D" id="3.40.190.10">
    <property type="entry name" value="Periplasmic binding protein-like II"/>
    <property type="match status" value="1"/>
</dbReference>
<gene>
    <name evidence="6" type="ORF">SAMN07250955_1219</name>
</gene>
<evidence type="ECO:0000256" key="2">
    <source>
        <dbReference type="ARBA" id="ARBA00005695"/>
    </source>
</evidence>
<dbReference type="GO" id="GO:0030288">
    <property type="term" value="C:outer membrane-bounded periplasmic space"/>
    <property type="evidence" value="ECO:0007669"/>
    <property type="project" value="UniProtKB-ARBA"/>
</dbReference>
<protein>
    <submittedName>
        <fullName evidence="6">Peptide/nickel transport system substrate-binding protein</fullName>
    </submittedName>
</protein>
<dbReference type="GO" id="GO:0015833">
    <property type="term" value="P:peptide transport"/>
    <property type="evidence" value="ECO:0007669"/>
    <property type="project" value="TreeGrafter"/>
</dbReference>
<dbReference type="PIRSF" id="PIRSF002741">
    <property type="entry name" value="MppA"/>
    <property type="match status" value="1"/>
</dbReference>
<dbReference type="AlphaFoldDB" id="A0A212S2L0"/>